<evidence type="ECO:0000256" key="6">
    <source>
        <dbReference type="ARBA" id="ARBA00023125"/>
    </source>
</evidence>
<dbReference type="Gene3D" id="1.10.10.10">
    <property type="entry name" value="Winged helix-like DNA-binding domain superfamily/Winged helix DNA-binding domain"/>
    <property type="match status" value="1"/>
</dbReference>
<dbReference type="Pfam" id="PF09339">
    <property type="entry name" value="HTH_IclR"/>
    <property type="match status" value="1"/>
</dbReference>
<keyword evidence="13" id="KW-1185">Reference proteome</keyword>
<keyword evidence="4 9" id="KW-0902">Two-component regulatory system</keyword>
<evidence type="ECO:0000256" key="3">
    <source>
        <dbReference type="ARBA" id="ARBA00022553"/>
    </source>
</evidence>
<evidence type="ECO:0000256" key="4">
    <source>
        <dbReference type="ARBA" id="ARBA00023012"/>
    </source>
</evidence>
<keyword evidence="3 10" id="KW-0597">Phosphoprotein</keyword>
<evidence type="ECO:0000256" key="9">
    <source>
        <dbReference type="PIRNR" id="PIRNR006171"/>
    </source>
</evidence>
<evidence type="ECO:0000256" key="7">
    <source>
        <dbReference type="ARBA" id="ARBA00023159"/>
    </source>
</evidence>
<evidence type="ECO:0000256" key="8">
    <source>
        <dbReference type="ARBA" id="ARBA00023163"/>
    </source>
</evidence>
<dbReference type="PIRSF" id="PIRSF006171">
    <property type="entry name" value="RR_citrat_malat"/>
    <property type="match status" value="1"/>
</dbReference>
<dbReference type="SUPFAM" id="SSF52172">
    <property type="entry name" value="CheY-like"/>
    <property type="match status" value="1"/>
</dbReference>
<name>A0ABU2DTP1_9MICC</name>
<dbReference type="InterPro" id="IPR024187">
    <property type="entry name" value="Sig_transdc_resp-reg_cit/mal"/>
</dbReference>
<keyword evidence="7 9" id="KW-0010">Activator</keyword>
<dbReference type="Proteomes" id="UP001251870">
    <property type="component" value="Unassembled WGS sequence"/>
</dbReference>
<dbReference type="PROSITE" id="PS50110">
    <property type="entry name" value="RESPONSE_REGULATORY"/>
    <property type="match status" value="1"/>
</dbReference>
<evidence type="ECO:0000259" key="11">
    <source>
        <dbReference type="PROSITE" id="PS50110"/>
    </source>
</evidence>
<dbReference type="InterPro" id="IPR051271">
    <property type="entry name" value="2C-system_Tx_regulators"/>
</dbReference>
<dbReference type="SUPFAM" id="SSF46785">
    <property type="entry name" value="Winged helix' DNA-binding domain"/>
    <property type="match status" value="1"/>
</dbReference>
<keyword evidence="8 9" id="KW-0804">Transcription</keyword>
<proteinExistence type="predicted"/>
<reference evidence="12 13" key="1">
    <citation type="submission" date="2023-09" db="EMBL/GenBank/DDBJ databases">
        <title>Description of three actinobacteria isolated from air of manufacturing shop in a pharmaceutical factory.</title>
        <authorList>
            <person name="Zhang D.-F."/>
        </authorList>
    </citation>
    <scope>NUCLEOTIDE SEQUENCE [LARGE SCALE GENOMIC DNA]</scope>
    <source>
        <strain evidence="12 13">LY-0111</strain>
    </source>
</reference>
<evidence type="ECO:0000256" key="2">
    <source>
        <dbReference type="ARBA" id="ARBA00022490"/>
    </source>
</evidence>
<dbReference type="RefSeq" id="WP_310548858.1">
    <property type="nucleotide sequence ID" value="NZ_JAVKGR010000012.1"/>
</dbReference>
<dbReference type="InterPro" id="IPR005471">
    <property type="entry name" value="Tscrpt_reg_IclR_N"/>
</dbReference>
<dbReference type="InterPro" id="IPR036388">
    <property type="entry name" value="WH-like_DNA-bd_sf"/>
</dbReference>
<accession>A0ABU2DTP1</accession>
<evidence type="ECO:0000256" key="10">
    <source>
        <dbReference type="PROSITE-ProRule" id="PRU00169"/>
    </source>
</evidence>
<dbReference type="InterPro" id="IPR036390">
    <property type="entry name" value="WH_DNA-bd_sf"/>
</dbReference>
<dbReference type="PANTHER" id="PTHR45526">
    <property type="entry name" value="TRANSCRIPTIONAL REGULATORY PROTEIN DPIA"/>
    <property type="match status" value="1"/>
</dbReference>
<dbReference type="InterPro" id="IPR011006">
    <property type="entry name" value="CheY-like_superfamily"/>
</dbReference>
<evidence type="ECO:0000256" key="5">
    <source>
        <dbReference type="ARBA" id="ARBA00023015"/>
    </source>
</evidence>
<organism evidence="12 13">
    <name type="scientific">Nesterenkonia aerolata</name>
    <dbReference type="NCBI Taxonomy" id="3074079"/>
    <lineage>
        <taxon>Bacteria</taxon>
        <taxon>Bacillati</taxon>
        <taxon>Actinomycetota</taxon>
        <taxon>Actinomycetes</taxon>
        <taxon>Micrococcales</taxon>
        <taxon>Micrococcaceae</taxon>
        <taxon>Nesterenkonia</taxon>
    </lineage>
</organism>
<evidence type="ECO:0000256" key="1">
    <source>
        <dbReference type="ARBA" id="ARBA00004496"/>
    </source>
</evidence>
<feature type="domain" description="Response regulatory" evidence="11">
    <location>
        <begin position="3"/>
        <end position="124"/>
    </location>
</feature>
<keyword evidence="5 9" id="KW-0805">Transcription regulation</keyword>
<gene>
    <name evidence="12" type="ORF">RIL96_09900</name>
</gene>
<dbReference type="SMART" id="SM00448">
    <property type="entry name" value="REC"/>
    <property type="match status" value="1"/>
</dbReference>
<dbReference type="InterPro" id="IPR001789">
    <property type="entry name" value="Sig_transdc_resp-reg_receiver"/>
</dbReference>
<evidence type="ECO:0000313" key="13">
    <source>
        <dbReference type="Proteomes" id="UP001251870"/>
    </source>
</evidence>
<comment type="caution">
    <text evidence="12">The sequence shown here is derived from an EMBL/GenBank/DDBJ whole genome shotgun (WGS) entry which is preliminary data.</text>
</comment>
<dbReference type="EMBL" id="JAVKGR010000012">
    <property type="protein sequence ID" value="MDR8019873.1"/>
    <property type="molecule type" value="Genomic_DNA"/>
</dbReference>
<comment type="subcellular location">
    <subcellularLocation>
        <location evidence="1 9">Cytoplasm</location>
    </subcellularLocation>
</comment>
<dbReference type="Pfam" id="PF00072">
    <property type="entry name" value="Response_reg"/>
    <property type="match status" value="1"/>
</dbReference>
<dbReference type="PANTHER" id="PTHR45526:SF1">
    <property type="entry name" value="TRANSCRIPTIONAL REGULATORY PROTEIN DCUR-RELATED"/>
    <property type="match status" value="1"/>
</dbReference>
<evidence type="ECO:0000313" key="12">
    <source>
        <dbReference type="EMBL" id="MDR8019873.1"/>
    </source>
</evidence>
<dbReference type="Gene3D" id="3.40.50.2300">
    <property type="match status" value="1"/>
</dbReference>
<protein>
    <recommendedName>
        <fullName evidence="9">Transcriptional regulatory protein</fullName>
    </recommendedName>
</protein>
<feature type="modified residue" description="4-aspartylphosphate" evidence="10">
    <location>
        <position position="54"/>
    </location>
</feature>
<keyword evidence="6 9" id="KW-0238">DNA-binding</keyword>
<keyword evidence="2 9" id="KW-0963">Cytoplasm</keyword>
<sequence>MFSVVIVDDDVRVARNHRELVESVPGFEVSAVVHTMAEALAVIPAKRPDLVLMDLYLPDGRGMDLMNRLRDPRMRQSSGRVDVIVVSALRDMEHVREASWLGALYYLIKPFPLAALRDQLERYVGMRRRAEAGGLASQADVDGIFAAMKPQQKAQLPKGMAAPTIDLVVDTLREAGEDLSASEVSERTGLARVTARRYLEHLCAEGRAELGLRYGSAGRPEHRYRWTA</sequence>